<protein>
    <submittedName>
        <fullName evidence="4">Uncharacterized protein At2g29880</fullName>
    </submittedName>
</protein>
<dbReference type="Pfam" id="PF12776">
    <property type="entry name" value="Myb_DNA-bind_3"/>
    <property type="match status" value="1"/>
</dbReference>
<gene>
    <name evidence="4" type="primary">LOC18604319</name>
</gene>
<organism evidence="3 4">
    <name type="scientific">Theobroma cacao</name>
    <name type="common">Cacao</name>
    <name type="synonym">Cocoa</name>
    <dbReference type="NCBI Taxonomy" id="3641"/>
    <lineage>
        <taxon>Eukaryota</taxon>
        <taxon>Viridiplantae</taxon>
        <taxon>Streptophyta</taxon>
        <taxon>Embryophyta</taxon>
        <taxon>Tracheophyta</taxon>
        <taxon>Spermatophyta</taxon>
        <taxon>Magnoliopsida</taxon>
        <taxon>eudicotyledons</taxon>
        <taxon>Gunneridae</taxon>
        <taxon>Pentapetalae</taxon>
        <taxon>rosids</taxon>
        <taxon>malvids</taxon>
        <taxon>Malvales</taxon>
        <taxon>Malvaceae</taxon>
        <taxon>Byttnerioideae</taxon>
        <taxon>Theobroma</taxon>
    </lineage>
</organism>
<feature type="compositionally biased region" description="Polar residues" evidence="1">
    <location>
        <begin position="134"/>
        <end position="143"/>
    </location>
</feature>
<evidence type="ECO:0000259" key="2">
    <source>
        <dbReference type="Pfam" id="PF12776"/>
    </source>
</evidence>
<accession>A0AB32VBL7</accession>
<reference evidence="4" key="2">
    <citation type="submission" date="2025-08" db="UniProtKB">
        <authorList>
            <consortium name="RefSeq"/>
        </authorList>
    </citation>
    <scope>IDENTIFICATION</scope>
</reference>
<evidence type="ECO:0000256" key="1">
    <source>
        <dbReference type="SAM" id="MobiDB-lite"/>
    </source>
</evidence>
<feature type="domain" description="Myb/SANT-like" evidence="2">
    <location>
        <begin position="12"/>
        <end position="62"/>
    </location>
</feature>
<dbReference type="GeneID" id="18604319"/>
<dbReference type="PANTHER" id="PTHR48464">
    <property type="match status" value="1"/>
</dbReference>
<dbReference type="RefSeq" id="XP_007036788.2">
    <property type="nucleotide sequence ID" value="XM_007036726.2"/>
</dbReference>
<feature type="region of interest" description="Disordered" evidence="1">
    <location>
        <begin position="133"/>
        <end position="156"/>
    </location>
</feature>
<dbReference type="PANTHER" id="PTHR48464:SF1">
    <property type="entry name" value="MYB_SANT-LIKE DOMAIN-CONTAINING PROTEIN"/>
    <property type="match status" value="1"/>
</dbReference>
<name>A0AB32VBL7_THECC</name>
<dbReference type="InterPro" id="IPR024752">
    <property type="entry name" value="Myb/SANT-like_dom"/>
</dbReference>
<reference evidence="3" key="1">
    <citation type="journal article" date="1997" name="Nucleic Acids Res.">
        <title>tRNAscan-SE: a program for improved detection of transfer RNA genes in genomic sequence.</title>
        <authorList>
            <person name="Lowe T.M."/>
            <person name="Eddy S.R."/>
        </authorList>
    </citation>
    <scope>NUCLEOTIDE SEQUENCE [LARGE SCALE GENOMIC DNA]</scope>
    <source>
        <strain evidence="3">r\B97-61/B2</strain>
    </source>
</reference>
<proteinExistence type="predicted"/>
<sequence>MLATKLPDANLKAKPHIESRIKTLKKEWAIIYDMVQGTHTSGFGWDDQRNMVVADDPVWEAYIHSHKEAAPFRRKSFPFFNELSIIYARDRATGKDAQTAVDILEEMQDCNDTINEEIECENLAGYNFEDEDFSNIQPQTSAPRSDTTSTRKRKRLNEMGDPITSESIIAAATILGENIKEAGIEFNRSVGAEVNIQQKAQELDGILSQVERLTAMERVLASIKLPESPTLMFVFLVLILIEDLNG</sequence>
<dbReference type="Gramene" id="Tc07v2_t014760.1">
    <property type="protein sequence ID" value="Tc07v2_p014760.1"/>
    <property type="gene ID" value="Tc07v2_g014760"/>
</dbReference>
<dbReference type="KEGG" id="tcc:18604319"/>
<dbReference type="Proteomes" id="UP000694886">
    <property type="component" value="Chromosome 7"/>
</dbReference>
<evidence type="ECO:0000313" key="4">
    <source>
        <dbReference type="RefSeq" id="XP_007036788.2"/>
    </source>
</evidence>
<dbReference type="AlphaFoldDB" id="A0AB32VBL7"/>
<evidence type="ECO:0000313" key="3">
    <source>
        <dbReference type="Proteomes" id="UP000694886"/>
    </source>
</evidence>